<organism evidence="2 3">
    <name type="scientific">Cyclostephanos tholiformis</name>
    <dbReference type="NCBI Taxonomy" id="382380"/>
    <lineage>
        <taxon>Eukaryota</taxon>
        <taxon>Sar</taxon>
        <taxon>Stramenopiles</taxon>
        <taxon>Ochrophyta</taxon>
        <taxon>Bacillariophyta</taxon>
        <taxon>Coscinodiscophyceae</taxon>
        <taxon>Thalassiosirophycidae</taxon>
        <taxon>Stephanodiscales</taxon>
        <taxon>Stephanodiscaceae</taxon>
        <taxon>Cyclostephanos</taxon>
    </lineage>
</organism>
<dbReference type="EMBL" id="JALLPB020000156">
    <property type="protein sequence ID" value="KAL3816299.1"/>
    <property type="molecule type" value="Genomic_DNA"/>
</dbReference>
<comment type="caution">
    <text evidence="2">The sequence shown here is derived from an EMBL/GenBank/DDBJ whole genome shotgun (WGS) entry which is preliminary data.</text>
</comment>
<name>A0ABD3RVR4_9STRA</name>
<reference evidence="2 3" key="1">
    <citation type="submission" date="2024-10" db="EMBL/GenBank/DDBJ databases">
        <title>Updated reference genomes for cyclostephanoid diatoms.</title>
        <authorList>
            <person name="Roberts W.R."/>
            <person name="Alverson A.J."/>
        </authorList>
    </citation>
    <scope>NUCLEOTIDE SEQUENCE [LARGE SCALE GENOMIC DNA]</scope>
    <source>
        <strain evidence="2 3">AJA228-03</strain>
    </source>
</reference>
<feature type="compositionally biased region" description="Low complexity" evidence="1">
    <location>
        <begin position="365"/>
        <end position="390"/>
    </location>
</feature>
<evidence type="ECO:0000256" key="1">
    <source>
        <dbReference type="SAM" id="MobiDB-lite"/>
    </source>
</evidence>
<protein>
    <submittedName>
        <fullName evidence="2">Uncharacterized protein</fullName>
    </submittedName>
</protein>
<dbReference type="PANTHER" id="PTHR48184:SF1">
    <property type="entry name" value="MEMBRANE-ASSOCIATED PROTEIN"/>
    <property type="match status" value="1"/>
</dbReference>
<gene>
    <name evidence="2" type="ORF">ACHAXA_008107</name>
</gene>
<feature type="compositionally biased region" description="Polar residues" evidence="1">
    <location>
        <begin position="478"/>
        <end position="493"/>
    </location>
</feature>
<evidence type="ECO:0000313" key="3">
    <source>
        <dbReference type="Proteomes" id="UP001530377"/>
    </source>
</evidence>
<feature type="compositionally biased region" description="Polar residues" evidence="1">
    <location>
        <begin position="391"/>
        <end position="409"/>
    </location>
</feature>
<sequence length="617" mass="65012">MCVLSDGARFLKKLRSLKYDEIANRCNLARSLLLVLTCLTTQVSATPHNLDVTRNVFSAGQQAACPAHARRELQAAIYDGVVISNGLIKLGVTQYGALNVHNPGDSHYSVVGLRYILPDGSESDSTSYGCTCEGWGAGADGTPIFFNTASGSSDYYNGSRVFASTPVTAISSIVSSDGNLKVTHDFHPSSVTQNLYEVTVTLDNIGGTTINEPRYKRTMDWDIYPTPFSECVTIQPDPSTVEFLESADSNGFTSSNPYSFWPWTLAPFTDLGPTDHGANFDFKFHPLFPGQNFSFNIYYGAGANQEEAMNALVSVSAEVYSFGKPHDAYGNCTDTPNVFIFAFAGVGGEAITFSPSASPSESLRPSLSTSPSANPSGSPSLSPSKSVRPSANPSESVRPSKTVRPSLSHSASAKPSANPLANPSASPSVSPSETLTSVSANPSASPSSNPTSSPTVIPTASPTATPTARPSTAKPTSHMTSSKPTDKLTNGSVCSGAYPSKQLLWPPNNKFQAITINGATDTDGNQVAFTIDSVYSDEELGTEKGAMVPDALLVGKSIVNLRAKRLGGGNGRVYTIKFTASSIEGTTKLCSGSVKVGVPHDQVREPVDDGPIYLATV</sequence>
<dbReference type="PANTHER" id="PTHR48184">
    <property type="entry name" value="RICIN B-TYPE LECTIN DOMAIN-CONTAINING PROTEIN"/>
    <property type="match status" value="1"/>
</dbReference>
<evidence type="ECO:0000313" key="2">
    <source>
        <dbReference type="EMBL" id="KAL3816299.1"/>
    </source>
</evidence>
<keyword evidence="3" id="KW-1185">Reference proteome</keyword>
<feature type="region of interest" description="Disordered" evidence="1">
    <location>
        <begin position="355"/>
        <end position="493"/>
    </location>
</feature>
<accession>A0ABD3RVR4</accession>
<proteinExistence type="predicted"/>
<dbReference type="AlphaFoldDB" id="A0ABD3RVR4"/>
<dbReference type="Proteomes" id="UP001530377">
    <property type="component" value="Unassembled WGS sequence"/>
</dbReference>
<feature type="compositionally biased region" description="Low complexity" evidence="1">
    <location>
        <begin position="410"/>
        <end position="477"/>
    </location>
</feature>